<comment type="caution">
    <text evidence="1">The sequence shown here is derived from an EMBL/GenBank/DDBJ whole genome shotgun (WGS) entry which is preliminary data.</text>
</comment>
<proteinExistence type="predicted"/>
<keyword evidence="2" id="KW-1185">Reference proteome</keyword>
<dbReference type="EMBL" id="JAHUTI010012297">
    <property type="protein sequence ID" value="MED6236586.1"/>
    <property type="molecule type" value="Genomic_DNA"/>
</dbReference>
<protein>
    <submittedName>
        <fullName evidence="1">Uncharacterized protein</fullName>
    </submittedName>
</protein>
<name>A0ABU7AEI4_9TELE</name>
<accession>A0ABU7AEI4</accession>
<dbReference type="Proteomes" id="UP001345963">
    <property type="component" value="Unassembled WGS sequence"/>
</dbReference>
<evidence type="ECO:0000313" key="1">
    <source>
        <dbReference type="EMBL" id="MED6236586.1"/>
    </source>
</evidence>
<organism evidence="1 2">
    <name type="scientific">Ataeniobius toweri</name>
    <dbReference type="NCBI Taxonomy" id="208326"/>
    <lineage>
        <taxon>Eukaryota</taxon>
        <taxon>Metazoa</taxon>
        <taxon>Chordata</taxon>
        <taxon>Craniata</taxon>
        <taxon>Vertebrata</taxon>
        <taxon>Euteleostomi</taxon>
        <taxon>Actinopterygii</taxon>
        <taxon>Neopterygii</taxon>
        <taxon>Teleostei</taxon>
        <taxon>Neoteleostei</taxon>
        <taxon>Acanthomorphata</taxon>
        <taxon>Ovalentaria</taxon>
        <taxon>Atherinomorphae</taxon>
        <taxon>Cyprinodontiformes</taxon>
        <taxon>Goodeidae</taxon>
        <taxon>Ataeniobius</taxon>
    </lineage>
</organism>
<gene>
    <name evidence="1" type="ORF">ATANTOWER_011319</name>
</gene>
<reference evidence="1 2" key="1">
    <citation type="submission" date="2021-07" db="EMBL/GenBank/DDBJ databases">
        <authorList>
            <person name="Palmer J.M."/>
        </authorList>
    </citation>
    <scope>NUCLEOTIDE SEQUENCE [LARGE SCALE GENOMIC DNA]</scope>
    <source>
        <strain evidence="1 2">AT_MEX2019</strain>
        <tissue evidence="1">Muscle</tissue>
    </source>
</reference>
<sequence>MSACMCVLYPLEAFNNLCVTDEHICFERRHPNIVWHSCAKSTKHCKHLQQNLDTKQPEFQLDNLFTHICLLFTLTDIYSSSSRELSCQIQLLSPNKIQKPD</sequence>
<evidence type="ECO:0000313" key="2">
    <source>
        <dbReference type="Proteomes" id="UP001345963"/>
    </source>
</evidence>